<keyword evidence="1" id="KW-0472">Membrane</keyword>
<proteinExistence type="predicted"/>
<evidence type="ECO:0000256" key="1">
    <source>
        <dbReference type="SAM" id="Phobius"/>
    </source>
</evidence>
<dbReference type="AlphaFoldDB" id="A0A517YSM2"/>
<name>A0A517YSM2_9BACT</name>
<feature type="transmembrane region" description="Helical" evidence="1">
    <location>
        <begin position="6"/>
        <end position="34"/>
    </location>
</feature>
<dbReference type="EMBL" id="CP036425">
    <property type="protein sequence ID" value="QDU33211.1"/>
    <property type="molecule type" value="Genomic_DNA"/>
</dbReference>
<organism evidence="2 3">
    <name type="scientific">Poriferisphaera corsica</name>
    <dbReference type="NCBI Taxonomy" id="2528020"/>
    <lineage>
        <taxon>Bacteria</taxon>
        <taxon>Pseudomonadati</taxon>
        <taxon>Planctomycetota</taxon>
        <taxon>Phycisphaerae</taxon>
        <taxon>Phycisphaerales</taxon>
        <taxon>Phycisphaeraceae</taxon>
        <taxon>Poriferisphaera</taxon>
    </lineage>
</organism>
<evidence type="ECO:0000313" key="2">
    <source>
        <dbReference type="EMBL" id="QDU33211.1"/>
    </source>
</evidence>
<evidence type="ECO:0000313" key="3">
    <source>
        <dbReference type="Proteomes" id="UP000317369"/>
    </source>
</evidence>
<protein>
    <submittedName>
        <fullName evidence="2">Uncharacterized protein</fullName>
    </submittedName>
</protein>
<keyword evidence="1" id="KW-0812">Transmembrane</keyword>
<sequence length="40" mass="4142">MDSENGIYTVLLAVASLSLLVAVGFVAMCGMDLYGGLFIS</sequence>
<gene>
    <name evidence="2" type="ORF">KS4_12560</name>
</gene>
<dbReference type="KEGG" id="pcor:KS4_12560"/>
<reference evidence="2 3" key="1">
    <citation type="submission" date="2019-02" db="EMBL/GenBank/DDBJ databases">
        <title>Deep-cultivation of Planctomycetes and their phenomic and genomic characterization uncovers novel biology.</title>
        <authorList>
            <person name="Wiegand S."/>
            <person name="Jogler M."/>
            <person name="Boedeker C."/>
            <person name="Pinto D."/>
            <person name="Vollmers J."/>
            <person name="Rivas-Marin E."/>
            <person name="Kohn T."/>
            <person name="Peeters S.H."/>
            <person name="Heuer A."/>
            <person name="Rast P."/>
            <person name="Oberbeckmann S."/>
            <person name="Bunk B."/>
            <person name="Jeske O."/>
            <person name="Meyerdierks A."/>
            <person name="Storesund J.E."/>
            <person name="Kallscheuer N."/>
            <person name="Luecker S."/>
            <person name="Lage O.M."/>
            <person name="Pohl T."/>
            <person name="Merkel B.J."/>
            <person name="Hornburger P."/>
            <person name="Mueller R.-W."/>
            <person name="Bruemmer F."/>
            <person name="Labrenz M."/>
            <person name="Spormann A.M."/>
            <person name="Op den Camp H."/>
            <person name="Overmann J."/>
            <person name="Amann R."/>
            <person name="Jetten M.S.M."/>
            <person name="Mascher T."/>
            <person name="Medema M.H."/>
            <person name="Devos D.P."/>
            <person name="Kaster A.-K."/>
            <person name="Ovreas L."/>
            <person name="Rohde M."/>
            <person name="Galperin M.Y."/>
            <person name="Jogler C."/>
        </authorList>
    </citation>
    <scope>NUCLEOTIDE SEQUENCE [LARGE SCALE GENOMIC DNA]</scope>
    <source>
        <strain evidence="2 3">KS4</strain>
    </source>
</reference>
<keyword evidence="3" id="KW-1185">Reference proteome</keyword>
<dbReference type="Proteomes" id="UP000317369">
    <property type="component" value="Chromosome"/>
</dbReference>
<accession>A0A517YSM2</accession>
<keyword evidence="1" id="KW-1133">Transmembrane helix</keyword>